<feature type="domain" description="Flagellar basal-body/hook protein C-terminal" evidence="5">
    <location>
        <begin position="87"/>
        <end position="129"/>
    </location>
</feature>
<dbReference type="PANTHER" id="PTHR30435:SF19">
    <property type="entry name" value="FLAGELLAR BASAL-BODY ROD PROTEIN FLGG"/>
    <property type="match status" value="1"/>
</dbReference>
<comment type="subcellular location">
    <subcellularLocation>
        <location evidence="1">Bacterial flagellum basal body</location>
    </subcellularLocation>
</comment>
<dbReference type="EMBL" id="QRDW01000003">
    <property type="protein sequence ID" value="RED51575.1"/>
    <property type="molecule type" value="Genomic_DNA"/>
</dbReference>
<gene>
    <name evidence="6" type="ORF">DFP90_103378</name>
</gene>
<evidence type="ECO:0000256" key="3">
    <source>
        <dbReference type="ARBA" id="ARBA00023143"/>
    </source>
</evidence>
<dbReference type="InterPro" id="IPR010930">
    <property type="entry name" value="Flg_bb/hook_C_dom"/>
</dbReference>
<proteinExistence type="inferred from homology"/>
<dbReference type="InterPro" id="IPR001444">
    <property type="entry name" value="Flag_bb_rod_N"/>
</dbReference>
<comment type="similarity">
    <text evidence="2">Belongs to the flagella basal body rod proteins family.</text>
</comment>
<dbReference type="GO" id="GO:0009425">
    <property type="term" value="C:bacterial-type flagellum basal body"/>
    <property type="evidence" value="ECO:0007669"/>
    <property type="project" value="UniProtKB-SubCell"/>
</dbReference>
<evidence type="ECO:0000256" key="1">
    <source>
        <dbReference type="ARBA" id="ARBA00004117"/>
    </source>
</evidence>
<keyword evidence="7" id="KW-1185">Reference proteome</keyword>
<evidence type="ECO:0000313" key="6">
    <source>
        <dbReference type="EMBL" id="RED51575.1"/>
    </source>
</evidence>
<name>A0A3D9HQA1_9PROT</name>
<comment type="caution">
    <text evidence="6">The sequence shown here is derived from an EMBL/GenBank/DDBJ whole genome shotgun (WGS) entry which is preliminary data.</text>
</comment>
<dbReference type="GO" id="GO:0071978">
    <property type="term" value="P:bacterial-type flagellum-dependent swarming motility"/>
    <property type="evidence" value="ECO:0007669"/>
    <property type="project" value="TreeGrafter"/>
</dbReference>
<dbReference type="Proteomes" id="UP000256845">
    <property type="component" value="Unassembled WGS sequence"/>
</dbReference>
<feature type="domain" description="Flagellar basal body rod protein N-terminal" evidence="4">
    <location>
        <begin position="6"/>
        <end position="34"/>
    </location>
</feature>
<dbReference type="InterPro" id="IPR019776">
    <property type="entry name" value="Flagellar_basal_body_rod_CS"/>
</dbReference>
<evidence type="ECO:0000259" key="4">
    <source>
        <dbReference type="Pfam" id="PF00460"/>
    </source>
</evidence>
<keyword evidence="6" id="KW-0282">Flagellum</keyword>
<dbReference type="RefSeq" id="WP_115936447.1">
    <property type="nucleotide sequence ID" value="NZ_QRDW01000003.1"/>
</dbReference>
<dbReference type="PROSITE" id="PS00588">
    <property type="entry name" value="FLAGELLA_BB_ROD"/>
    <property type="match status" value="1"/>
</dbReference>
<dbReference type="OrthoDB" id="7304634at2"/>
<dbReference type="PANTHER" id="PTHR30435">
    <property type="entry name" value="FLAGELLAR PROTEIN"/>
    <property type="match status" value="1"/>
</dbReference>
<accession>A0A3D9HQA1</accession>
<evidence type="ECO:0000259" key="5">
    <source>
        <dbReference type="Pfam" id="PF06429"/>
    </source>
</evidence>
<keyword evidence="6" id="KW-0969">Cilium</keyword>
<protein>
    <submittedName>
        <fullName evidence="6">Flagellar basal-body rod protein FlgC</fullName>
    </submittedName>
</protein>
<reference evidence="6 7" key="1">
    <citation type="submission" date="2018-07" db="EMBL/GenBank/DDBJ databases">
        <title>Genomic Encyclopedia of Type Strains, Phase III (KMG-III): the genomes of soil and plant-associated and newly described type strains.</title>
        <authorList>
            <person name="Whitman W."/>
        </authorList>
    </citation>
    <scope>NUCLEOTIDE SEQUENCE [LARGE SCALE GENOMIC DNA]</scope>
    <source>
        <strain evidence="6 7">CECT 8488</strain>
    </source>
</reference>
<dbReference type="Pfam" id="PF06429">
    <property type="entry name" value="Flg_bbr_C"/>
    <property type="match status" value="1"/>
</dbReference>
<keyword evidence="3" id="KW-0975">Bacterial flagellum</keyword>
<evidence type="ECO:0000256" key="2">
    <source>
        <dbReference type="ARBA" id="ARBA00009677"/>
    </source>
</evidence>
<evidence type="ECO:0000313" key="7">
    <source>
        <dbReference type="Proteomes" id="UP000256845"/>
    </source>
</evidence>
<organism evidence="6 7">
    <name type="scientific">Aestuariispira insulae</name>
    <dbReference type="NCBI Taxonomy" id="1461337"/>
    <lineage>
        <taxon>Bacteria</taxon>
        <taxon>Pseudomonadati</taxon>
        <taxon>Pseudomonadota</taxon>
        <taxon>Alphaproteobacteria</taxon>
        <taxon>Rhodospirillales</taxon>
        <taxon>Kiloniellaceae</taxon>
        <taxon>Aestuariispira</taxon>
    </lineage>
</organism>
<sequence>MAIDALNIAVSGLKASSKRVEATASNIANHRTVGEVGTSVDENGVYQAVDVVQTSQEQGGTSASFVSRDPKSFLAYDPNSPLANDEGLVEAPNVDLGEELVNLITAENSYKANAKVLEAAAELEEEVLDIKS</sequence>
<dbReference type="AlphaFoldDB" id="A0A3D9HQA1"/>
<dbReference type="Pfam" id="PF00460">
    <property type="entry name" value="Flg_bb_rod"/>
    <property type="match status" value="1"/>
</dbReference>
<keyword evidence="6" id="KW-0966">Cell projection</keyword>